<dbReference type="Proteomes" id="UP000522163">
    <property type="component" value="Unassembled WGS sequence"/>
</dbReference>
<proteinExistence type="predicted"/>
<dbReference type="AlphaFoldDB" id="A0A7W9SE84"/>
<evidence type="ECO:0000313" key="1">
    <source>
        <dbReference type="EMBL" id="MBB6040392.1"/>
    </source>
</evidence>
<sequence length="35" mass="3636">MHEKDGREASVGSCTLATKAGACLSPKGEFAQEPE</sequence>
<reference evidence="1 2" key="1">
    <citation type="submission" date="2020-08" db="EMBL/GenBank/DDBJ databases">
        <title>Genomic Encyclopedia of Type Strains, Phase IV (KMG-IV): sequencing the most valuable type-strain genomes for metagenomic binning, comparative biology and taxonomic classification.</title>
        <authorList>
            <person name="Goeker M."/>
        </authorList>
    </citation>
    <scope>NUCLEOTIDE SEQUENCE [LARGE SCALE GENOMIC DNA]</scope>
    <source>
        <strain evidence="1 2">DSM 17245</strain>
    </source>
</reference>
<gene>
    <name evidence="1" type="ORF">HNQ46_000353</name>
</gene>
<name>A0A7W9SE84_9FIRM</name>
<evidence type="ECO:0000313" key="2">
    <source>
        <dbReference type="Proteomes" id="UP000522163"/>
    </source>
</evidence>
<dbReference type="EMBL" id="JACHHH010000001">
    <property type="protein sequence ID" value="MBB6040392.1"/>
    <property type="molecule type" value="Genomic_DNA"/>
</dbReference>
<comment type="caution">
    <text evidence="1">The sequence shown here is derived from an EMBL/GenBank/DDBJ whole genome shotgun (WGS) entry which is preliminary data.</text>
</comment>
<accession>A0A7W9SE84</accession>
<organism evidence="1 2">
    <name type="scientific">Oribacterium sinus</name>
    <dbReference type="NCBI Taxonomy" id="237576"/>
    <lineage>
        <taxon>Bacteria</taxon>
        <taxon>Bacillati</taxon>
        <taxon>Bacillota</taxon>
        <taxon>Clostridia</taxon>
        <taxon>Lachnospirales</taxon>
        <taxon>Lachnospiraceae</taxon>
        <taxon>Oribacterium</taxon>
    </lineage>
</organism>
<protein>
    <submittedName>
        <fullName evidence="1">Uncharacterized protein</fullName>
    </submittedName>
</protein>